<accession>M5IJL2</accession>
<dbReference type="STRING" id="1244083.CSUNSWCD_2208"/>
<organism evidence="2 3">
    <name type="scientific">Campylobacter showae CSUNSWCD</name>
    <dbReference type="NCBI Taxonomy" id="1244083"/>
    <lineage>
        <taxon>Bacteria</taxon>
        <taxon>Pseudomonadati</taxon>
        <taxon>Campylobacterota</taxon>
        <taxon>Epsilonproteobacteria</taxon>
        <taxon>Campylobacterales</taxon>
        <taxon>Campylobacteraceae</taxon>
        <taxon>Campylobacter</taxon>
    </lineage>
</organism>
<dbReference type="EMBL" id="AMZQ01000008">
    <property type="protein sequence ID" value="EKU11085.1"/>
    <property type="molecule type" value="Genomic_DNA"/>
</dbReference>
<feature type="region of interest" description="Disordered" evidence="1">
    <location>
        <begin position="1"/>
        <end position="21"/>
    </location>
</feature>
<comment type="caution">
    <text evidence="2">The sequence shown here is derived from an EMBL/GenBank/DDBJ whole genome shotgun (WGS) entry which is preliminary data.</text>
</comment>
<evidence type="ECO:0000256" key="1">
    <source>
        <dbReference type="SAM" id="MobiDB-lite"/>
    </source>
</evidence>
<reference evidence="2 3" key="1">
    <citation type="journal article" date="2013" name="Genome Announc.">
        <title>Genome Sequence of Campylobacter showae UNSWCD, Isolated from a Patient with Crohn's Disease.</title>
        <authorList>
            <person name="Tay A.P."/>
            <person name="Kaakoush N.O."/>
            <person name="Deshpande N.P."/>
            <person name="Chen Z."/>
            <person name="Mitchell H."/>
            <person name="Wilkins M.R."/>
        </authorList>
    </citation>
    <scope>NUCLEOTIDE SEQUENCE [LARGE SCALE GENOMIC DNA]</scope>
    <source>
        <strain evidence="2 3">CSUNSWCD</strain>
    </source>
</reference>
<sequence>MLGANLSGKFDKKFKRQKPRTKRIKFTAQSLSQKRVYTQI</sequence>
<gene>
    <name evidence="2" type="ORF">CSUNSWCD_2208</name>
</gene>
<evidence type="ECO:0000313" key="3">
    <source>
        <dbReference type="Proteomes" id="UP000011939"/>
    </source>
</evidence>
<evidence type="ECO:0000313" key="2">
    <source>
        <dbReference type="EMBL" id="EKU11085.1"/>
    </source>
</evidence>
<dbReference type="PATRIC" id="fig|1244083.3.peg.1451"/>
<proteinExistence type="predicted"/>
<dbReference type="AlphaFoldDB" id="M5IJL2"/>
<name>M5IJL2_9BACT</name>
<feature type="compositionally biased region" description="Basic residues" evidence="1">
    <location>
        <begin position="12"/>
        <end position="21"/>
    </location>
</feature>
<dbReference type="Proteomes" id="UP000011939">
    <property type="component" value="Unassembled WGS sequence"/>
</dbReference>
<protein>
    <submittedName>
        <fullName evidence="2">Uncharacterized protein</fullName>
    </submittedName>
</protein>